<evidence type="ECO:0000313" key="4">
    <source>
        <dbReference type="EMBL" id="KAG0296675.1"/>
    </source>
</evidence>
<keyword evidence="2" id="KW-0732">Signal</keyword>
<dbReference type="PROSITE" id="PS51257">
    <property type="entry name" value="PROKAR_LIPOPROTEIN"/>
    <property type="match status" value="1"/>
</dbReference>
<comment type="caution">
    <text evidence="4">The sequence shown here is derived from an EMBL/GenBank/DDBJ whole genome shotgun (WGS) entry which is preliminary data.</text>
</comment>
<evidence type="ECO:0000256" key="2">
    <source>
        <dbReference type="SAM" id="SignalP"/>
    </source>
</evidence>
<proteinExistence type="predicted"/>
<accession>A0ABQ7KFU8</accession>
<dbReference type="EMBL" id="JAAAIM010000051">
    <property type="protein sequence ID" value="KAG0296675.1"/>
    <property type="molecule type" value="Genomic_DNA"/>
</dbReference>
<feature type="signal peptide" evidence="2">
    <location>
        <begin position="1"/>
        <end position="22"/>
    </location>
</feature>
<keyword evidence="5" id="KW-1185">Reference proteome</keyword>
<feature type="domain" description="Superoxide dismutase copper/zinc binding" evidence="3">
    <location>
        <begin position="38"/>
        <end position="167"/>
    </location>
</feature>
<evidence type="ECO:0000259" key="3">
    <source>
        <dbReference type="Pfam" id="PF00080"/>
    </source>
</evidence>
<name>A0ABQ7KFU8_9FUNG</name>
<reference evidence="4 5" key="1">
    <citation type="journal article" date="2020" name="Fungal Divers.">
        <title>Resolving the Mortierellaceae phylogeny through synthesis of multi-gene phylogenetics and phylogenomics.</title>
        <authorList>
            <person name="Vandepol N."/>
            <person name="Liber J."/>
            <person name="Desiro A."/>
            <person name="Na H."/>
            <person name="Kennedy M."/>
            <person name="Barry K."/>
            <person name="Grigoriev I.V."/>
            <person name="Miller A.N."/>
            <person name="O'Donnell K."/>
            <person name="Stajich J.E."/>
            <person name="Bonito G."/>
        </authorList>
    </citation>
    <scope>NUCLEOTIDE SEQUENCE [LARGE SCALE GENOMIC DNA]</scope>
    <source>
        <strain evidence="4 5">AD045</strain>
    </source>
</reference>
<dbReference type="InterPro" id="IPR053257">
    <property type="entry name" value="Cu-only_SOD"/>
</dbReference>
<feature type="region of interest" description="Disordered" evidence="1">
    <location>
        <begin position="182"/>
        <end position="223"/>
    </location>
</feature>
<gene>
    <name evidence="4" type="ORF">BGZ96_008845</name>
</gene>
<evidence type="ECO:0000313" key="5">
    <source>
        <dbReference type="Proteomes" id="UP001194696"/>
    </source>
</evidence>
<evidence type="ECO:0000256" key="1">
    <source>
        <dbReference type="SAM" id="MobiDB-lite"/>
    </source>
</evidence>
<dbReference type="PANTHER" id="PTHR20910:SF1">
    <property type="entry name" value="SUPEROXIDE DISMUTASE COPPER_ZINC BINDING DOMAIN-CONTAINING PROTEIN"/>
    <property type="match status" value="1"/>
</dbReference>
<dbReference type="InterPro" id="IPR036423">
    <property type="entry name" value="SOD-like_Cu/Zn_dom_sf"/>
</dbReference>
<feature type="compositionally biased region" description="Polar residues" evidence="1">
    <location>
        <begin position="207"/>
        <end position="223"/>
    </location>
</feature>
<dbReference type="Proteomes" id="UP001194696">
    <property type="component" value="Unassembled WGS sequence"/>
</dbReference>
<protein>
    <recommendedName>
        <fullName evidence="3">Superoxide dismutase copper/zinc binding domain-containing protein</fullName>
    </recommendedName>
</protein>
<dbReference type="SUPFAM" id="SSF49329">
    <property type="entry name" value="Cu,Zn superoxide dismutase-like"/>
    <property type="match status" value="1"/>
</dbReference>
<dbReference type="Gene3D" id="2.60.40.200">
    <property type="entry name" value="Superoxide dismutase, copper/zinc binding domain"/>
    <property type="match status" value="1"/>
</dbReference>
<sequence>MLQKTSLTFLAALGCLATTTLALTGESQIAIIDMEGISGTFTFSPLPDTQGSGGANVVIDIERGLTPELEIQHMIGFEYHIHVKQVGANNNCEATGGHLDPDPLKPGVVPCDSSSPDKCQAGDLSGKHGNLEATLTGKRLRYIDRQLKFTGDATTILGRSIVIHNNGARIACANILPASQQMSANGLPKPTQEQDSSSRGGVGGSARTGNDIGSTARPNNGHPSVSRFLSSEAMWTAIGSVACGVIAALMAF</sequence>
<dbReference type="InterPro" id="IPR001424">
    <property type="entry name" value="SOD_Cu_Zn_dom"/>
</dbReference>
<organism evidence="4 5">
    <name type="scientific">Linnemannia gamsii</name>
    <dbReference type="NCBI Taxonomy" id="64522"/>
    <lineage>
        <taxon>Eukaryota</taxon>
        <taxon>Fungi</taxon>
        <taxon>Fungi incertae sedis</taxon>
        <taxon>Mucoromycota</taxon>
        <taxon>Mortierellomycotina</taxon>
        <taxon>Mortierellomycetes</taxon>
        <taxon>Mortierellales</taxon>
        <taxon>Mortierellaceae</taxon>
        <taxon>Linnemannia</taxon>
    </lineage>
</organism>
<feature type="chain" id="PRO_5046226867" description="Superoxide dismutase copper/zinc binding domain-containing protein" evidence="2">
    <location>
        <begin position="23"/>
        <end position="252"/>
    </location>
</feature>
<dbReference type="PANTHER" id="PTHR20910">
    <property type="entry name" value="AGAP001623-PA"/>
    <property type="match status" value="1"/>
</dbReference>
<dbReference type="Pfam" id="PF00080">
    <property type="entry name" value="Sod_Cu"/>
    <property type="match status" value="1"/>
</dbReference>